<dbReference type="Pfam" id="PF13941">
    <property type="entry name" value="MutL"/>
    <property type="match status" value="1"/>
</dbReference>
<sequence length="499" mass="54220">MGSEKESYLIVDINARHTKAAYIEKAGDEYGVGGVSEVPTTMDPPDLDVTIGVEKAVRGLGQRLGKELWVSGGPSGAHQFLCSSSTSGGIYMTVAGLIRAISTESAQRAALGAGALLMDVFSIDDRRPRFMLIDRMRSLRPEIFLLAGGTDGGAEAQVLEMADLMEAADVKSRFGEGYKLPVVYAGNVEIRGEVSKILKEDRYATRAVDNVRPFIETENLGPAREGIYDSYMEHVIVHSPGYDKLVPWVEGNIIPTQAAIGKILYAYAQERGVNLLAVDVGGATTDVYSVYDGVFNRSLNADIGLTYGIGNIMKEAGVGNIMRWIPEGISEKKVRNIVGNIMALQPESLTDEERMVQQSAIREALRLGLEQHRNYATRLKGVRLLRDLGMMFEQALEPSILNLMKTHVIIGRGSIFNDPENMKIAALLLLDAIQPWGVTEILVDGSSVMPHLGMLLDSNREAALQILSRACLRRLGTCVAVKGVAEEGVEAMTLSMSTS</sequence>
<dbReference type="InterPro" id="IPR006230">
    <property type="entry name" value="MutL"/>
</dbReference>
<accession>X0S527</accession>
<reference evidence="1" key="1">
    <citation type="journal article" date="2014" name="Front. Microbiol.">
        <title>High frequency of phylogenetically diverse reductive dehalogenase-homologous genes in deep subseafloor sedimentary metagenomes.</title>
        <authorList>
            <person name="Kawai M."/>
            <person name="Futagami T."/>
            <person name="Toyoda A."/>
            <person name="Takaki Y."/>
            <person name="Nishi S."/>
            <person name="Hori S."/>
            <person name="Arai W."/>
            <person name="Tsubouchi T."/>
            <person name="Morono Y."/>
            <person name="Uchiyama I."/>
            <person name="Ito T."/>
            <person name="Fujiyama A."/>
            <person name="Inagaki F."/>
            <person name="Takami H."/>
        </authorList>
    </citation>
    <scope>NUCLEOTIDE SEQUENCE</scope>
    <source>
        <strain evidence="1">Expedition CK06-06</strain>
    </source>
</reference>
<dbReference type="EMBL" id="BARS01000361">
    <property type="protein sequence ID" value="GAF76163.1"/>
    <property type="molecule type" value="Genomic_DNA"/>
</dbReference>
<comment type="caution">
    <text evidence="1">The sequence shown here is derived from an EMBL/GenBank/DDBJ whole genome shotgun (WGS) entry which is preliminary data.</text>
</comment>
<evidence type="ECO:0000313" key="1">
    <source>
        <dbReference type="EMBL" id="GAF76163.1"/>
    </source>
</evidence>
<dbReference type="AlphaFoldDB" id="X0S527"/>
<proteinExistence type="predicted"/>
<protein>
    <recommendedName>
        <fullName evidence="2">Methylaspartate mutase</fullName>
    </recommendedName>
</protein>
<organism evidence="1">
    <name type="scientific">marine sediment metagenome</name>
    <dbReference type="NCBI Taxonomy" id="412755"/>
    <lineage>
        <taxon>unclassified sequences</taxon>
        <taxon>metagenomes</taxon>
        <taxon>ecological metagenomes</taxon>
    </lineage>
</organism>
<gene>
    <name evidence="1" type="ORF">S01H1_00924</name>
</gene>
<name>X0S527_9ZZZZ</name>
<evidence type="ECO:0008006" key="2">
    <source>
        <dbReference type="Google" id="ProtNLM"/>
    </source>
</evidence>
<feature type="non-terminal residue" evidence="1">
    <location>
        <position position="499"/>
    </location>
</feature>